<proteinExistence type="predicted"/>
<dbReference type="Proteomes" id="UP000887540">
    <property type="component" value="Unplaced"/>
</dbReference>
<evidence type="ECO:0000313" key="6">
    <source>
        <dbReference type="Proteomes" id="UP000887540"/>
    </source>
</evidence>
<evidence type="ECO:0000256" key="5">
    <source>
        <dbReference type="SAM" id="Phobius"/>
    </source>
</evidence>
<accession>A0A914CLZ5</accession>
<reference evidence="7" key="1">
    <citation type="submission" date="2022-11" db="UniProtKB">
        <authorList>
            <consortium name="WormBaseParasite"/>
        </authorList>
    </citation>
    <scope>IDENTIFICATION</scope>
</reference>
<comment type="subcellular location">
    <subcellularLocation>
        <location evidence="1">Endomembrane system</location>
        <topology evidence="1">Multi-pass membrane protein</topology>
    </subcellularLocation>
</comment>
<dbReference type="GO" id="GO:0005765">
    <property type="term" value="C:lysosomal membrane"/>
    <property type="evidence" value="ECO:0007669"/>
    <property type="project" value="TreeGrafter"/>
</dbReference>
<protein>
    <submittedName>
        <fullName evidence="7">Uncharacterized protein</fullName>
    </submittedName>
</protein>
<feature type="transmembrane region" description="Helical" evidence="5">
    <location>
        <begin position="130"/>
        <end position="148"/>
    </location>
</feature>
<evidence type="ECO:0000256" key="2">
    <source>
        <dbReference type="ARBA" id="ARBA00022692"/>
    </source>
</evidence>
<dbReference type="AlphaFoldDB" id="A0A914CLZ5"/>
<feature type="transmembrane region" description="Helical" evidence="5">
    <location>
        <begin position="103"/>
        <end position="124"/>
    </location>
</feature>
<dbReference type="PANTHER" id="PTHR12479">
    <property type="entry name" value="LYSOSOMAL-ASSOCIATED TRANSMEMBRANE PROTEIN"/>
    <property type="match status" value="1"/>
</dbReference>
<evidence type="ECO:0000256" key="4">
    <source>
        <dbReference type="ARBA" id="ARBA00023136"/>
    </source>
</evidence>
<keyword evidence="4 5" id="KW-0472">Membrane</keyword>
<dbReference type="GO" id="GO:0012505">
    <property type="term" value="C:endomembrane system"/>
    <property type="evidence" value="ECO:0007669"/>
    <property type="project" value="UniProtKB-SubCell"/>
</dbReference>
<evidence type="ECO:0000313" key="7">
    <source>
        <dbReference type="WBParaSite" id="ACRNAN_scaffold1226.g8391.t2"/>
    </source>
</evidence>
<sequence length="273" mass="31080">MPLFSEISTATTISSSIQEPMVGYHGRKYAPRKSCYGSMSRSYRSGRSHSYQSGRSQSSIAQSNYTNAALQYLPMSNSVEYLKDEFYALDSPSRYKCCYCCHVVFATKLFLILYIIISVCGLMFGVVSAYVWIFIPIMIVSMTIYALCYDKHKYLYPFLIISVVQLIVCLVMALVVVTFAMFNYETLRVIIGHSVHIEVNSFFVVCVVGATVAGCFILAIIHLWQCFTIYNCLQYYEFAYRKENSPKCSSTTPGMQSVYENKRLSLIIPERNV</sequence>
<name>A0A914CLZ5_9BILA</name>
<organism evidence="6 7">
    <name type="scientific">Acrobeloides nanus</name>
    <dbReference type="NCBI Taxonomy" id="290746"/>
    <lineage>
        <taxon>Eukaryota</taxon>
        <taxon>Metazoa</taxon>
        <taxon>Ecdysozoa</taxon>
        <taxon>Nematoda</taxon>
        <taxon>Chromadorea</taxon>
        <taxon>Rhabditida</taxon>
        <taxon>Tylenchina</taxon>
        <taxon>Cephalobomorpha</taxon>
        <taxon>Cephaloboidea</taxon>
        <taxon>Cephalobidae</taxon>
        <taxon>Acrobeloides</taxon>
    </lineage>
</organism>
<feature type="transmembrane region" description="Helical" evidence="5">
    <location>
        <begin position="202"/>
        <end position="224"/>
    </location>
</feature>
<dbReference type="PANTHER" id="PTHR12479:SF20">
    <property type="entry name" value="PROTEIN CBG06040"/>
    <property type="match status" value="1"/>
</dbReference>
<evidence type="ECO:0000256" key="3">
    <source>
        <dbReference type="ARBA" id="ARBA00022989"/>
    </source>
</evidence>
<dbReference type="InterPro" id="IPR051115">
    <property type="entry name" value="LAPTM_transporter"/>
</dbReference>
<evidence type="ECO:0000256" key="1">
    <source>
        <dbReference type="ARBA" id="ARBA00004127"/>
    </source>
</evidence>
<keyword evidence="3 5" id="KW-1133">Transmembrane helix</keyword>
<keyword evidence="6" id="KW-1185">Reference proteome</keyword>
<dbReference type="WBParaSite" id="ACRNAN_scaffold1226.g8391.t2">
    <property type="protein sequence ID" value="ACRNAN_scaffold1226.g8391.t2"/>
    <property type="gene ID" value="ACRNAN_scaffold1226.g8391"/>
</dbReference>
<keyword evidence="2 5" id="KW-0812">Transmembrane</keyword>
<feature type="transmembrane region" description="Helical" evidence="5">
    <location>
        <begin position="155"/>
        <end position="182"/>
    </location>
</feature>